<feature type="coiled-coil region" evidence="2">
    <location>
        <begin position="729"/>
        <end position="784"/>
    </location>
</feature>
<dbReference type="STRING" id="574566.I0Z6G8"/>
<dbReference type="AlphaFoldDB" id="I0Z6G8"/>
<dbReference type="Proteomes" id="UP000007264">
    <property type="component" value="Unassembled WGS sequence"/>
</dbReference>
<dbReference type="EMBL" id="AGSI01000003">
    <property type="protein sequence ID" value="EIE26237.1"/>
    <property type="molecule type" value="Genomic_DNA"/>
</dbReference>
<dbReference type="GO" id="GO:0005856">
    <property type="term" value="C:cytoskeleton"/>
    <property type="evidence" value="ECO:0007669"/>
    <property type="project" value="TreeGrafter"/>
</dbReference>
<dbReference type="GeneID" id="17043838"/>
<evidence type="ECO:0000313" key="5">
    <source>
        <dbReference type="EMBL" id="EIE26237.1"/>
    </source>
</evidence>
<gene>
    <name evidence="5" type="ORF">COCSUDRAFT_83612</name>
</gene>
<evidence type="ECO:0000256" key="2">
    <source>
        <dbReference type="SAM" id="Coils"/>
    </source>
</evidence>
<dbReference type="RefSeq" id="XP_005650781.1">
    <property type="nucleotide sequence ID" value="XM_005650724.1"/>
</dbReference>
<keyword evidence="6" id="KW-1185">Reference proteome</keyword>
<accession>I0Z6G8</accession>
<evidence type="ECO:0000259" key="4">
    <source>
        <dbReference type="Pfam" id="PF21771"/>
    </source>
</evidence>
<dbReference type="KEGG" id="csl:COCSUDRAFT_83612"/>
<dbReference type="eggNOG" id="ENOG502QPV7">
    <property type="taxonomic scope" value="Eukaryota"/>
</dbReference>
<name>I0Z6G8_COCSC</name>
<feature type="domain" description="Cilia- and flagella-associated protein 58 central coiled coil" evidence="4">
    <location>
        <begin position="331"/>
        <end position="607"/>
    </location>
</feature>
<keyword evidence="1 2" id="KW-0175">Coiled coil</keyword>
<dbReference type="Gene3D" id="1.20.5.340">
    <property type="match status" value="1"/>
</dbReference>
<sequence length="842" mass="95149">MEEYTKEKDVSFDSITWEAQNYDAAERKFQEVLETLKGDKILEQFSVEYDSLLKAVRKSHDNEKRLDRKCRELEEELVQSTAKMAAALKLSSEDGGAVFSLRKELEKAWKLVDAGQEKEARLKDAGAAFQREIANLTRLVEAGAGLSALDDNMHSDMQRQNDELVKERDEQAGALAAARKELMDAQEKAKEVHEATLKLDSGCDALRQQIASKDMELDREARRREQLEKDIAELRAQIEARTADIKLQQSELRTAEQRIAADERATRENNSLMERNQRLMRELQEQMAANTRLVESNKVKAAELKQKEEAVRALQSETAKVVKVKEAALARIKAIEKLKAEADMLRAYENEKKILEAEIAGYKANSLKHDKAIQALELDIEAATSRAQEAAAKVADLQEKIQLQDSTLTDMQKKLAEADARMKQQQAAYETVRADRNLCSRNLIAAQDEVVELRNRSRILAHQMEQVKEENARLEAAISKDRFVHARAEQECEKLQARVTQLETREREVDAAIRDASAEVAQLTAVVAQAEKERARQRKEMEAVVRDRDVLGSQLVRRNDELALLYEKIRLQQSTISQGNAAYRERLAELRTLRLRLADLVREASVLRAGVAGAEALKREVHVLGRQVLQERAKVQALGQELENPLNVDEGSVVNGGVAMYHRRWRKLEGSTPAAYEMLMKCQALQKRLIAATEACVEKDARIQEQENVYLELKAILARQPGPEAALHISALQAQLREKQKQLESLVGELNMEQAQADQHRDAITRLQKEHVELKRLVLAAKKRERRLKGKRPKVEAPEEGSLADEKETVPVVAELQEEPSSAAEIVSELGALDEPDQVVYA</sequence>
<protein>
    <recommendedName>
        <fullName evidence="4">Cilia- and flagella-associated protein 58 central coiled coil domain-containing protein</fullName>
    </recommendedName>
</protein>
<reference evidence="5 6" key="1">
    <citation type="journal article" date="2012" name="Genome Biol.">
        <title>The genome of the polar eukaryotic microalga coccomyxa subellipsoidea reveals traits of cold adaptation.</title>
        <authorList>
            <person name="Blanc G."/>
            <person name="Agarkova I."/>
            <person name="Grimwood J."/>
            <person name="Kuo A."/>
            <person name="Brueggeman A."/>
            <person name="Dunigan D."/>
            <person name="Gurnon J."/>
            <person name="Ladunga I."/>
            <person name="Lindquist E."/>
            <person name="Lucas S."/>
            <person name="Pangilinan J."/>
            <person name="Proschold T."/>
            <person name="Salamov A."/>
            <person name="Schmutz J."/>
            <person name="Weeks D."/>
            <person name="Yamada T."/>
            <person name="Claverie J.M."/>
            <person name="Grigoriev I."/>
            <person name="Van Etten J."/>
            <person name="Lomsadze A."/>
            <person name="Borodovsky M."/>
        </authorList>
    </citation>
    <scope>NUCLEOTIDE SEQUENCE [LARGE SCALE GENOMIC DNA]</scope>
    <source>
        <strain evidence="5 6">C-169</strain>
    </source>
</reference>
<dbReference type="OrthoDB" id="264785at2759"/>
<proteinExistence type="predicted"/>
<feature type="coiled-coil region" evidence="2">
    <location>
        <begin position="161"/>
        <end position="547"/>
    </location>
</feature>
<evidence type="ECO:0000256" key="3">
    <source>
        <dbReference type="SAM" id="MobiDB-lite"/>
    </source>
</evidence>
<dbReference type="InterPro" id="IPR049270">
    <property type="entry name" value="CFAP58_CC"/>
</dbReference>
<dbReference type="PANTHER" id="PTHR32083:SF0">
    <property type="entry name" value="CILIA AND FLAGELLA-ASSOCIATED PROTEIN 58"/>
    <property type="match status" value="1"/>
</dbReference>
<evidence type="ECO:0000256" key="1">
    <source>
        <dbReference type="ARBA" id="ARBA00023054"/>
    </source>
</evidence>
<comment type="caution">
    <text evidence="5">The sequence shown here is derived from an EMBL/GenBank/DDBJ whole genome shotgun (WGS) entry which is preliminary data.</text>
</comment>
<feature type="coiled-coil region" evidence="2">
    <location>
        <begin position="56"/>
        <end position="90"/>
    </location>
</feature>
<feature type="region of interest" description="Disordered" evidence="3">
    <location>
        <begin position="788"/>
        <end position="810"/>
    </location>
</feature>
<dbReference type="PANTHER" id="PTHR32083">
    <property type="entry name" value="CILIA AND FLAGELLA-ASSOCIATED PROTEIN 58-RELATED"/>
    <property type="match status" value="1"/>
</dbReference>
<organism evidence="5 6">
    <name type="scientific">Coccomyxa subellipsoidea (strain C-169)</name>
    <name type="common">Green microalga</name>
    <dbReference type="NCBI Taxonomy" id="574566"/>
    <lineage>
        <taxon>Eukaryota</taxon>
        <taxon>Viridiplantae</taxon>
        <taxon>Chlorophyta</taxon>
        <taxon>core chlorophytes</taxon>
        <taxon>Trebouxiophyceae</taxon>
        <taxon>Trebouxiophyceae incertae sedis</taxon>
        <taxon>Coccomyxaceae</taxon>
        <taxon>Coccomyxa</taxon>
        <taxon>Coccomyxa subellipsoidea</taxon>
    </lineage>
</organism>
<dbReference type="Pfam" id="PF21771">
    <property type="entry name" value="CFAP58_CC"/>
    <property type="match status" value="1"/>
</dbReference>
<evidence type="ECO:0000313" key="6">
    <source>
        <dbReference type="Proteomes" id="UP000007264"/>
    </source>
</evidence>